<sequence>MKLKKIASLMLAGVMAVSMLAGCKNNGNGQPLPPDDDENTTNYSTMLGNKVSDDVKKLNYISFANDSNAQSALEGALGNLGYLNSSVATVTGTVVNLHKDAANSVNIDGTWVDRVVDEASIVAVIDDFVADMDIKNTWLNVDGIGTTEFDRETDKTKSSVCGALYVVDGSIAMDKVLNTIASQMNNQLKNLPNTDMVAGGAVSVTYDYTVSVSVVNKAASAIEWFNGSANFIAVTVTRVPTQA</sequence>
<proteinExistence type="predicted"/>
<keyword evidence="1" id="KW-0732">Signal</keyword>
<evidence type="ECO:0008006" key="4">
    <source>
        <dbReference type="Google" id="ProtNLM"/>
    </source>
</evidence>
<accession>A0A9D2F0L8</accession>
<evidence type="ECO:0000313" key="2">
    <source>
        <dbReference type="EMBL" id="HIZ47208.1"/>
    </source>
</evidence>
<dbReference type="AlphaFoldDB" id="A0A9D2F0L8"/>
<name>A0A9D2F0L8_9FIRM</name>
<comment type="caution">
    <text evidence="2">The sequence shown here is derived from an EMBL/GenBank/DDBJ whole genome shotgun (WGS) entry which is preliminary data.</text>
</comment>
<evidence type="ECO:0000313" key="3">
    <source>
        <dbReference type="Proteomes" id="UP000824031"/>
    </source>
</evidence>
<protein>
    <recommendedName>
        <fullName evidence="4">Lipoprotein</fullName>
    </recommendedName>
</protein>
<dbReference type="Proteomes" id="UP000824031">
    <property type="component" value="Unassembled WGS sequence"/>
</dbReference>
<organism evidence="2 3">
    <name type="scientific">Candidatus Gemmiger excrementavium</name>
    <dbReference type="NCBI Taxonomy" id="2838608"/>
    <lineage>
        <taxon>Bacteria</taxon>
        <taxon>Bacillati</taxon>
        <taxon>Bacillota</taxon>
        <taxon>Clostridia</taxon>
        <taxon>Eubacteriales</taxon>
        <taxon>Gemmiger</taxon>
    </lineage>
</organism>
<gene>
    <name evidence="2" type="ORF">H9810_00615</name>
</gene>
<dbReference type="PROSITE" id="PS51257">
    <property type="entry name" value="PROKAR_LIPOPROTEIN"/>
    <property type="match status" value="1"/>
</dbReference>
<dbReference type="EMBL" id="DXBO01000012">
    <property type="protein sequence ID" value="HIZ47208.1"/>
    <property type="molecule type" value="Genomic_DNA"/>
</dbReference>
<evidence type="ECO:0000256" key="1">
    <source>
        <dbReference type="SAM" id="SignalP"/>
    </source>
</evidence>
<reference evidence="2" key="2">
    <citation type="submission" date="2021-04" db="EMBL/GenBank/DDBJ databases">
        <authorList>
            <person name="Gilroy R."/>
        </authorList>
    </citation>
    <scope>NUCLEOTIDE SEQUENCE</scope>
    <source>
        <strain evidence="2">3436</strain>
    </source>
</reference>
<feature type="chain" id="PRO_5038428904" description="Lipoprotein" evidence="1">
    <location>
        <begin position="22"/>
        <end position="243"/>
    </location>
</feature>
<feature type="signal peptide" evidence="1">
    <location>
        <begin position="1"/>
        <end position="21"/>
    </location>
</feature>
<reference evidence="2" key="1">
    <citation type="journal article" date="2021" name="PeerJ">
        <title>Extensive microbial diversity within the chicken gut microbiome revealed by metagenomics and culture.</title>
        <authorList>
            <person name="Gilroy R."/>
            <person name="Ravi A."/>
            <person name="Getino M."/>
            <person name="Pursley I."/>
            <person name="Horton D.L."/>
            <person name="Alikhan N.F."/>
            <person name="Baker D."/>
            <person name="Gharbi K."/>
            <person name="Hall N."/>
            <person name="Watson M."/>
            <person name="Adriaenssens E.M."/>
            <person name="Foster-Nyarko E."/>
            <person name="Jarju S."/>
            <person name="Secka A."/>
            <person name="Antonio M."/>
            <person name="Oren A."/>
            <person name="Chaudhuri R.R."/>
            <person name="La Ragione R."/>
            <person name="Hildebrand F."/>
            <person name="Pallen M.J."/>
        </authorList>
    </citation>
    <scope>NUCLEOTIDE SEQUENCE</scope>
    <source>
        <strain evidence="2">3436</strain>
    </source>
</reference>